<evidence type="ECO:0000313" key="4">
    <source>
        <dbReference type="Proteomes" id="UP000187185"/>
    </source>
</evidence>
<keyword evidence="2" id="KW-0472">Membrane</keyword>
<evidence type="ECO:0000256" key="2">
    <source>
        <dbReference type="SAM" id="Phobius"/>
    </source>
</evidence>
<dbReference type="AlphaFoldDB" id="A0A1P8U5W3"/>
<accession>A0A1P8U5W3</accession>
<keyword evidence="4" id="KW-1185">Reference proteome</keyword>
<dbReference type="STRING" id="36805.BOH66_03830"/>
<sequence length="292" mass="29764">MSTTTALTPPPVAGPPTTPGSPGAPGSPEGPGRPPRRTTARVIAILAIVVGGILILGTVTAGIFSAVRAATLRTETFTADAAGIAALDIDISGASLTVEYGRDAALTVDGAAGDWRFERDGDVLRVTNERSWWTGWHWGGTDEAVLTLPSALQRTAIDAEFGVSGGVLHADGTYKDLDIELAAGSIELSGTAHDLDVDASAGRTVFDLDDVDTADIILSAGAVTGTLTGEAPTEVTADVSAGRLQLTLPDTAYAIASDVSAGEFRHTLTEDPASPHRVSVQVSAGAAILDRG</sequence>
<name>A0A1P8U5W3_9MICO</name>
<evidence type="ECO:0008006" key="5">
    <source>
        <dbReference type="Google" id="ProtNLM"/>
    </source>
</evidence>
<evidence type="ECO:0000313" key="3">
    <source>
        <dbReference type="EMBL" id="APZ33497.1"/>
    </source>
</evidence>
<keyword evidence="2" id="KW-0812">Transmembrane</keyword>
<evidence type="ECO:0000256" key="1">
    <source>
        <dbReference type="SAM" id="MobiDB-lite"/>
    </source>
</evidence>
<protein>
    <recommendedName>
        <fullName evidence="5">Adhesin domain-containing protein</fullName>
    </recommendedName>
</protein>
<dbReference type="RefSeq" id="WP_076689450.1">
    <property type="nucleotide sequence ID" value="NZ_CP018762.1"/>
</dbReference>
<dbReference type="KEGG" id="maur:BOH66_03830"/>
<dbReference type="OrthoDB" id="4941235at2"/>
<proteinExistence type="predicted"/>
<dbReference type="Proteomes" id="UP000187185">
    <property type="component" value="Chromosome"/>
</dbReference>
<organism evidence="3 4">
    <name type="scientific">Microbacterium aurum</name>
    <dbReference type="NCBI Taxonomy" id="36805"/>
    <lineage>
        <taxon>Bacteria</taxon>
        <taxon>Bacillati</taxon>
        <taxon>Actinomycetota</taxon>
        <taxon>Actinomycetes</taxon>
        <taxon>Micrococcales</taxon>
        <taxon>Microbacteriaceae</taxon>
        <taxon>Microbacterium</taxon>
    </lineage>
</organism>
<feature type="transmembrane region" description="Helical" evidence="2">
    <location>
        <begin position="42"/>
        <end position="67"/>
    </location>
</feature>
<gene>
    <name evidence="3" type="ORF">BOH66_03830</name>
</gene>
<dbReference type="EMBL" id="CP018762">
    <property type="protein sequence ID" value="APZ33497.1"/>
    <property type="molecule type" value="Genomic_DNA"/>
</dbReference>
<reference evidence="3 4" key="1">
    <citation type="submission" date="2016-12" db="EMBL/GenBank/DDBJ databases">
        <title>Complete genome sequence of Microbacterium aurum KACC 15219.</title>
        <authorList>
            <person name="Jung Y."/>
            <person name="Shin J.-H."/>
            <person name="Lee Y.-J."/>
            <person name="Yi H."/>
            <person name="Bahn Y.-S."/>
            <person name="Kim J.F."/>
            <person name="Lee D.-W."/>
        </authorList>
    </citation>
    <scope>NUCLEOTIDE SEQUENCE [LARGE SCALE GENOMIC DNA]</scope>
    <source>
        <strain evidence="3 4">KACC 15219</strain>
    </source>
</reference>
<feature type="region of interest" description="Disordered" evidence="1">
    <location>
        <begin position="1"/>
        <end position="36"/>
    </location>
</feature>
<keyword evidence="2" id="KW-1133">Transmembrane helix</keyword>
<feature type="compositionally biased region" description="Pro residues" evidence="1">
    <location>
        <begin position="8"/>
        <end position="19"/>
    </location>
</feature>